<reference evidence="14 15" key="1">
    <citation type="journal article" date="2018" name="Mol. Plant">
        <title>The genome of Artemisia annua provides insight into the evolution of Asteraceae family and artemisinin biosynthesis.</title>
        <authorList>
            <person name="Shen Q."/>
            <person name="Zhang L."/>
            <person name="Liao Z."/>
            <person name="Wang S."/>
            <person name="Yan T."/>
            <person name="Shi P."/>
            <person name="Liu M."/>
            <person name="Fu X."/>
            <person name="Pan Q."/>
            <person name="Wang Y."/>
            <person name="Lv Z."/>
            <person name="Lu X."/>
            <person name="Zhang F."/>
            <person name="Jiang W."/>
            <person name="Ma Y."/>
            <person name="Chen M."/>
            <person name="Hao X."/>
            <person name="Li L."/>
            <person name="Tang Y."/>
            <person name="Lv G."/>
            <person name="Zhou Y."/>
            <person name="Sun X."/>
            <person name="Brodelius P.E."/>
            <person name="Rose J.K.C."/>
            <person name="Tang K."/>
        </authorList>
    </citation>
    <scope>NUCLEOTIDE SEQUENCE [LARGE SCALE GENOMIC DNA]</scope>
    <source>
        <strain evidence="15">cv. Huhao1</strain>
        <tissue evidence="14">Leaf</tissue>
    </source>
</reference>
<evidence type="ECO:0000256" key="11">
    <source>
        <dbReference type="ARBA" id="ARBA00023303"/>
    </source>
</evidence>
<keyword evidence="7" id="KW-0106">Calcium</keyword>
<protein>
    <recommendedName>
        <fullName evidence="13">Ion transport domain-containing protein</fullName>
    </recommendedName>
</protein>
<evidence type="ECO:0000256" key="3">
    <source>
        <dbReference type="ARBA" id="ARBA00022568"/>
    </source>
</evidence>
<dbReference type="PANTHER" id="PTHR46988:SF2">
    <property type="entry name" value="TWO PORE CALCIUM CHANNEL PROTEIN 1"/>
    <property type="match status" value="1"/>
</dbReference>
<evidence type="ECO:0000313" key="15">
    <source>
        <dbReference type="Proteomes" id="UP000245207"/>
    </source>
</evidence>
<keyword evidence="11" id="KW-0407">Ion channel</keyword>
<keyword evidence="6" id="KW-0677">Repeat</keyword>
<dbReference type="GO" id="GO:0005774">
    <property type="term" value="C:vacuolar membrane"/>
    <property type="evidence" value="ECO:0007669"/>
    <property type="project" value="TreeGrafter"/>
</dbReference>
<evidence type="ECO:0000313" key="14">
    <source>
        <dbReference type="EMBL" id="PWA42078.1"/>
    </source>
</evidence>
<evidence type="ECO:0000256" key="9">
    <source>
        <dbReference type="ARBA" id="ARBA00023065"/>
    </source>
</evidence>
<dbReference type="GO" id="GO:0005245">
    <property type="term" value="F:voltage-gated calcium channel activity"/>
    <property type="evidence" value="ECO:0007669"/>
    <property type="project" value="InterPro"/>
</dbReference>
<evidence type="ECO:0000256" key="8">
    <source>
        <dbReference type="ARBA" id="ARBA00022989"/>
    </source>
</evidence>
<proteinExistence type="predicted"/>
<comment type="caution">
    <text evidence="14">The sequence shown here is derived from an EMBL/GenBank/DDBJ whole genome shotgun (WGS) entry which is preliminary data.</text>
</comment>
<evidence type="ECO:0000256" key="4">
    <source>
        <dbReference type="ARBA" id="ARBA00022673"/>
    </source>
</evidence>
<dbReference type="Pfam" id="PF00520">
    <property type="entry name" value="Ion_trans"/>
    <property type="match status" value="1"/>
</dbReference>
<evidence type="ECO:0000256" key="12">
    <source>
        <dbReference type="SAM" id="Phobius"/>
    </source>
</evidence>
<evidence type="ECO:0000256" key="1">
    <source>
        <dbReference type="ARBA" id="ARBA00004141"/>
    </source>
</evidence>
<organism evidence="14 15">
    <name type="scientific">Artemisia annua</name>
    <name type="common">Sweet wormwood</name>
    <dbReference type="NCBI Taxonomy" id="35608"/>
    <lineage>
        <taxon>Eukaryota</taxon>
        <taxon>Viridiplantae</taxon>
        <taxon>Streptophyta</taxon>
        <taxon>Embryophyta</taxon>
        <taxon>Tracheophyta</taxon>
        <taxon>Spermatophyta</taxon>
        <taxon>Magnoliopsida</taxon>
        <taxon>eudicotyledons</taxon>
        <taxon>Gunneridae</taxon>
        <taxon>Pentapetalae</taxon>
        <taxon>asterids</taxon>
        <taxon>campanulids</taxon>
        <taxon>Asterales</taxon>
        <taxon>Asteraceae</taxon>
        <taxon>Asteroideae</taxon>
        <taxon>Anthemideae</taxon>
        <taxon>Artemisiinae</taxon>
        <taxon>Artemisia</taxon>
    </lineage>
</organism>
<dbReference type="PANTHER" id="PTHR46988">
    <property type="entry name" value="TWO PORE CALCIUM CHANNEL PROTEIN 1"/>
    <property type="match status" value="1"/>
</dbReference>
<keyword evidence="10 12" id="KW-0472">Membrane</keyword>
<evidence type="ECO:0000256" key="2">
    <source>
        <dbReference type="ARBA" id="ARBA00022448"/>
    </source>
</evidence>
<dbReference type="STRING" id="35608.A0A2U1KZB9"/>
<dbReference type="Proteomes" id="UP000245207">
    <property type="component" value="Unassembled WGS sequence"/>
</dbReference>
<keyword evidence="2" id="KW-0813">Transport</keyword>
<dbReference type="Gene3D" id="1.10.287.70">
    <property type="match status" value="1"/>
</dbReference>
<evidence type="ECO:0000256" key="6">
    <source>
        <dbReference type="ARBA" id="ARBA00022737"/>
    </source>
</evidence>
<dbReference type="GO" id="GO:0000325">
    <property type="term" value="C:plant-type vacuole"/>
    <property type="evidence" value="ECO:0007669"/>
    <property type="project" value="TreeGrafter"/>
</dbReference>
<evidence type="ECO:0000259" key="13">
    <source>
        <dbReference type="Pfam" id="PF00520"/>
    </source>
</evidence>
<name>A0A2U1KZB9_ARTAN</name>
<evidence type="ECO:0000256" key="10">
    <source>
        <dbReference type="ARBA" id="ARBA00023136"/>
    </source>
</evidence>
<accession>A0A2U1KZB9</accession>
<evidence type="ECO:0000256" key="5">
    <source>
        <dbReference type="ARBA" id="ARBA00022692"/>
    </source>
</evidence>
<keyword evidence="8 12" id="KW-1133">Transmembrane helix</keyword>
<keyword evidence="5 12" id="KW-0812">Transmembrane</keyword>
<evidence type="ECO:0000256" key="7">
    <source>
        <dbReference type="ARBA" id="ARBA00022837"/>
    </source>
</evidence>
<dbReference type="InterPro" id="IPR005821">
    <property type="entry name" value="Ion_trans_dom"/>
</dbReference>
<feature type="domain" description="Ion transport" evidence="13">
    <location>
        <begin position="10"/>
        <end position="83"/>
    </location>
</feature>
<keyword evidence="4" id="KW-0107">Calcium channel</keyword>
<keyword evidence="15" id="KW-1185">Reference proteome</keyword>
<feature type="transmembrane region" description="Helical" evidence="12">
    <location>
        <begin position="92"/>
        <end position="116"/>
    </location>
</feature>
<dbReference type="OrthoDB" id="416585at2759"/>
<dbReference type="EMBL" id="PKPP01012639">
    <property type="protein sequence ID" value="PWA42078.1"/>
    <property type="molecule type" value="Genomic_DNA"/>
</dbReference>
<keyword evidence="9" id="KW-0406">Ion transport</keyword>
<keyword evidence="3" id="KW-0109">Calcium transport</keyword>
<comment type="subcellular location">
    <subcellularLocation>
        <location evidence="1">Membrane</location>
        <topology evidence="1">Multi-pass membrane protein</topology>
    </subcellularLocation>
</comment>
<dbReference type="AlphaFoldDB" id="A0A2U1KZB9"/>
<gene>
    <name evidence="14" type="ORF">CTI12_AA548030</name>
</gene>
<dbReference type="InterPro" id="IPR044581">
    <property type="entry name" value="TPC1_plant"/>
</dbReference>
<feature type="transmembrane region" description="Helical" evidence="12">
    <location>
        <begin position="54"/>
        <end position="80"/>
    </location>
</feature>
<sequence length="147" mass="16827">MFAVIGETAIFVSPLELTFISNGKWIRYLLIVAMLRLIRLLMNVKRYQAFVATFLTLIPSLMPYLGTVFCVMCIYCTLGIQDYAELTGTAWTYAYFVSFNLITVLLLLNLITSFVVEAFFAKLELECPEDEEENKMDLGLRFDLTSD</sequence>
<dbReference type="SUPFAM" id="SSF81324">
    <property type="entry name" value="Voltage-gated potassium channels"/>
    <property type="match status" value="1"/>
</dbReference>